<dbReference type="RefSeq" id="WP_194120279.1">
    <property type="nucleotide sequence ID" value="NZ_JACYGY010000001.1"/>
</dbReference>
<proteinExistence type="predicted"/>
<accession>A0ABR9W9G1</accession>
<comment type="caution">
    <text evidence="1">The sequence shown here is derived from an EMBL/GenBank/DDBJ whole genome shotgun (WGS) entry which is preliminary data.</text>
</comment>
<sequence>MINMSKTMTGPLPKLTLTSEEIRDMMVRIFAKSPGTYNFINFVRQFSQVLIEKNFGFKAEPNTIYDGEIIFGDQAIVREIIWALIIERNLTVVGLVVRANGPFSQ</sequence>
<keyword evidence="2" id="KW-1185">Reference proteome</keyword>
<reference evidence="2" key="1">
    <citation type="submission" date="2023-07" db="EMBL/GenBank/DDBJ databases">
        <title>Dyadobacter sp. nov 'subterranea' isolated from contaminted grondwater.</title>
        <authorList>
            <person name="Szabo I."/>
            <person name="Al-Omari J."/>
            <person name="Szerdahelyi S.G."/>
            <person name="Rado J."/>
        </authorList>
    </citation>
    <scope>NUCLEOTIDE SEQUENCE [LARGE SCALE GENOMIC DNA]</scope>
    <source>
        <strain evidence="2">UP-52</strain>
    </source>
</reference>
<evidence type="ECO:0000313" key="1">
    <source>
        <dbReference type="EMBL" id="MBE9462048.1"/>
    </source>
</evidence>
<name>A0ABR9W9G1_9BACT</name>
<protein>
    <submittedName>
        <fullName evidence="1">Uncharacterized protein</fullName>
    </submittedName>
</protein>
<gene>
    <name evidence="1" type="ORF">IEE83_09160</name>
</gene>
<organism evidence="1 2">
    <name type="scientific">Dyadobacter subterraneus</name>
    <dbReference type="NCBI Taxonomy" id="2773304"/>
    <lineage>
        <taxon>Bacteria</taxon>
        <taxon>Pseudomonadati</taxon>
        <taxon>Bacteroidota</taxon>
        <taxon>Cytophagia</taxon>
        <taxon>Cytophagales</taxon>
        <taxon>Spirosomataceae</taxon>
        <taxon>Dyadobacter</taxon>
    </lineage>
</organism>
<evidence type="ECO:0000313" key="2">
    <source>
        <dbReference type="Proteomes" id="UP000634134"/>
    </source>
</evidence>
<dbReference type="Proteomes" id="UP000634134">
    <property type="component" value="Unassembled WGS sequence"/>
</dbReference>
<dbReference type="EMBL" id="JACYGY010000001">
    <property type="protein sequence ID" value="MBE9462048.1"/>
    <property type="molecule type" value="Genomic_DNA"/>
</dbReference>